<evidence type="ECO:0000313" key="4">
    <source>
        <dbReference type="Proteomes" id="UP000321393"/>
    </source>
</evidence>
<evidence type="ECO:0000259" key="1">
    <source>
        <dbReference type="Pfam" id="PF17921"/>
    </source>
</evidence>
<dbReference type="InterPro" id="IPR041588">
    <property type="entry name" value="Integrase_H2C2"/>
</dbReference>
<organism evidence="2 4">
    <name type="scientific">Cucumis melo var. makuwa</name>
    <name type="common">Oriental melon</name>
    <dbReference type="NCBI Taxonomy" id="1194695"/>
    <lineage>
        <taxon>Eukaryota</taxon>
        <taxon>Viridiplantae</taxon>
        <taxon>Streptophyta</taxon>
        <taxon>Embryophyta</taxon>
        <taxon>Tracheophyta</taxon>
        <taxon>Spermatophyta</taxon>
        <taxon>Magnoliopsida</taxon>
        <taxon>eudicotyledons</taxon>
        <taxon>Gunneridae</taxon>
        <taxon>Pentapetalae</taxon>
        <taxon>rosids</taxon>
        <taxon>fabids</taxon>
        <taxon>Cucurbitales</taxon>
        <taxon>Cucurbitaceae</taxon>
        <taxon>Benincaseae</taxon>
        <taxon>Cucumis</taxon>
    </lineage>
</organism>
<dbReference type="STRING" id="1194695.A0A5A7UZH7"/>
<keyword evidence="2" id="KW-0695">RNA-directed DNA polymerase</keyword>
<evidence type="ECO:0000313" key="3">
    <source>
        <dbReference type="EMBL" id="TYK02217.1"/>
    </source>
</evidence>
<feature type="domain" description="Integrase zinc-binding" evidence="1">
    <location>
        <begin position="108"/>
        <end position="149"/>
    </location>
</feature>
<comment type="caution">
    <text evidence="2">The sequence shown here is derived from an EMBL/GenBank/DDBJ whole genome shotgun (WGS) entry which is preliminary data.</text>
</comment>
<proteinExistence type="predicted"/>
<dbReference type="Proteomes" id="UP000321947">
    <property type="component" value="Unassembled WGS sequence"/>
</dbReference>
<gene>
    <name evidence="3" type="ORF">E5676_scaffold18G00050</name>
    <name evidence="2" type="ORF">E6C27_scaffold22G005500</name>
</gene>
<evidence type="ECO:0000313" key="2">
    <source>
        <dbReference type="EMBL" id="KAA0060658.1"/>
    </source>
</evidence>
<keyword evidence="2" id="KW-0548">Nucleotidyltransferase</keyword>
<dbReference type="Gene3D" id="1.10.340.70">
    <property type="match status" value="1"/>
</dbReference>
<reference evidence="4 5" key="1">
    <citation type="submission" date="2019-08" db="EMBL/GenBank/DDBJ databases">
        <title>Draft genome sequences of two oriental melons (Cucumis melo L. var makuwa).</title>
        <authorList>
            <person name="Kwon S.-Y."/>
        </authorList>
    </citation>
    <scope>NUCLEOTIDE SEQUENCE [LARGE SCALE GENOMIC DNA]</scope>
    <source>
        <strain evidence="5">cv. Chang Bougi</strain>
        <strain evidence="4">cv. SW 3</strain>
        <tissue evidence="2">Leaf</tissue>
    </source>
</reference>
<dbReference type="Proteomes" id="UP000321393">
    <property type="component" value="Unassembled WGS sequence"/>
</dbReference>
<dbReference type="GO" id="GO:0003964">
    <property type="term" value="F:RNA-directed DNA polymerase activity"/>
    <property type="evidence" value="ECO:0007669"/>
    <property type="project" value="UniProtKB-KW"/>
</dbReference>
<evidence type="ECO:0000313" key="5">
    <source>
        <dbReference type="Proteomes" id="UP000321947"/>
    </source>
</evidence>
<dbReference type="AlphaFoldDB" id="A0A5A7UZH7"/>
<sequence>MFLCTRADKLLKPCDRVWPKSGWKKGRLLRYATGQYRNQSRSYAPSLAHLRTSEIGGSIRDTLREFLQKDHAAQNVMKLAKAGKTRQFWVKEILLITKGNRLYIPRARDLRKKLLYECHDTLWAGHPEWQRTYALLKKGYFWPNMGDDVM</sequence>
<dbReference type="Pfam" id="PF17921">
    <property type="entry name" value="Integrase_H2C2"/>
    <property type="match status" value="1"/>
</dbReference>
<accession>A0A5A7UZH7</accession>
<keyword evidence="2" id="KW-0808">Transferase</keyword>
<protein>
    <submittedName>
        <fullName evidence="2">Reverse transcriptase</fullName>
    </submittedName>
</protein>
<dbReference type="EMBL" id="SSTE01005668">
    <property type="protein sequence ID" value="KAA0060658.1"/>
    <property type="molecule type" value="Genomic_DNA"/>
</dbReference>
<dbReference type="OrthoDB" id="1938712at2759"/>
<name>A0A5A7UZH7_CUCMM</name>
<dbReference type="EMBL" id="SSTD01015735">
    <property type="protein sequence ID" value="TYK02217.1"/>
    <property type="molecule type" value="Genomic_DNA"/>
</dbReference>